<evidence type="ECO:0000259" key="1">
    <source>
        <dbReference type="Pfam" id="PF21817"/>
    </source>
</evidence>
<dbReference type="Pfam" id="PF21817">
    <property type="entry name" value="CapR"/>
    <property type="match status" value="1"/>
</dbReference>
<accession>A0AAP1H7Z3</accession>
<dbReference type="Proteomes" id="UP000076442">
    <property type="component" value="Unassembled WGS sequence"/>
</dbReference>
<comment type="caution">
    <text evidence="2">The sequence shown here is derived from an EMBL/GenBank/DDBJ whole genome shotgun (WGS) entry which is preliminary data.</text>
</comment>
<protein>
    <recommendedName>
        <fullName evidence="1">CapR homology domain-containing protein</fullName>
    </recommendedName>
</protein>
<reference evidence="2 3" key="1">
    <citation type="submission" date="2015-09" db="EMBL/GenBank/DDBJ databases">
        <title>Spore heat resistance.</title>
        <authorList>
            <person name="Boekhorst J."/>
            <person name="Berendsen E.M."/>
            <person name="Wells-Bennik M.H."/>
            <person name="Kuipers O.P."/>
        </authorList>
    </citation>
    <scope>NUCLEOTIDE SEQUENCE [LARGE SCALE GENOMIC DNA]</scope>
    <source>
        <strain evidence="2 3">B4122</strain>
    </source>
</reference>
<sequence>MARKISDYHLKKREETQKKFIDLLAQNNYIHISGDMVNSKTKVKVRCPHNHTWQVNYEHFKKGTRCPECRIIEGSLKKRLNLSTVKSRYALKGYEILSTYKNCHSKLKAKCPEGHIWEHLPSNFFKGEECFQCKGAKKYTVECAQAAFSDRGFIPLFDTYHHNKENLPFLCKEHIDLGVQYAPLHNMVRGLANCRKCYLLLFTGENSSRWKGGISPLNKTLREAVYEVWTKPSLEKYSFKCAITNSTKDLHVHHYKKNFSEIVKETLSNLSFEPQSKIGDFTVNELEQIKNECVRLHLNYGLGIPLTKKIHNLFHEIYGTSNNNEIQLNEFRNRYENGEFEALF</sequence>
<feature type="domain" description="CapR homology" evidence="1">
    <location>
        <begin position="32"/>
        <end position="69"/>
    </location>
</feature>
<organism evidence="2 3">
    <name type="scientific">Bacillus subtilis</name>
    <dbReference type="NCBI Taxonomy" id="1423"/>
    <lineage>
        <taxon>Bacteria</taxon>
        <taxon>Bacillati</taxon>
        <taxon>Bacillota</taxon>
        <taxon>Bacilli</taxon>
        <taxon>Bacillales</taxon>
        <taxon>Bacillaceae</taxon>
        <taxon>Bacillus</taxon>
    </lineage>
</organism>
<dbReference type="AlphaFoldDB" id="A0AAP1H7Z3"/>
<gene>
    <name evidence="2" type="ORF">B4122_2004</name>
</gene>
<dbReference type="InterPro" id="IPR048793">
    <property type="entry name" value="CapR_dom"/>
</dbReference>
<name>A0AAP1H7Z3_BACIU</name>
<evidence type="ECO:0000313" key="2">
    <source>
        <dbReference type="EMBL" id="KZD91362.1"/>
    </source>
</evidence>
<dbReference type="EMBL" id="LJZV01000012">
    <property type="protein sequence ID" value="KZD91362.1"/>
    <property type="molecule type" value="Genomic_DNA"/>
</dbReference>
<evidence type="ECO:0000313" key="3">
    <source>
        <dbReference type="Proteomes" id="UP000076442"/>
    </source>
</evidence>
<proteinExistence type="predicted"/>